<evidence type="ECO:0000256" key="1">
    <source>
        <dbReference type="ARBA" id="ARBA00022692"/>
    </source>
</evidence>
<proteinExistence type="inferred from homology"/>
<feature type="coiled-coil region" evidence="6">
    <location>
        <begin position="461"/>
        <end position="495"/>
    </location>
</feature>
<dbReference type="GO" id="GO:0005886">
    <property type="term" value="C:plasma membrane"/>
    <property type="evidence" value="ECO:0007669"/>
    <property type="project" value="UniProtKB-SubCell"/>
</dbReference>
<evidence type="ECO:0000313" key="8">
    <source>
        <dbReference type="EMBL" id="MVX58766.1"/>
    </source>
</evidence>
<keyword evidence="6" id="KW-0132">Cell division</keyword>
<keyword evidence="4 6" id="KW-0472">Membrane</keyword>
<organism evidence="8 9">
    <name type="scientific">Streptococcus danieliae</name>
    <dbReference type="NCBI Taxonomy" id="747656"/>
    <lineage>
        <taxon>Bacteria</taxon>
        <taxon>Bacillati</taxon>
        <taxon>Bacillota</taxon>
        <taxon>Bacilli</taxon>
        <taxon>Lactobacillales</taxon>
        <taxon>Streptococcaceae</taxon>
        <taxon>Streptococcus</taxon>
    </lineage>
</organism>
<keyword evidence="2 6" id="KW-1133">Transmembrane helix</keyword>
<dbReference type="GO" id="GO:0005940">
    <property type="term" value="C:septin ring"/>
    <property type="evidence" value="ECO:0007669"/>
    <property type="project" value="InterPro"/>
</dbReference>
<dbReference type="NCBIfam" id="NF003410">
    <property type="entry name" value="PRK04778.1-4"/>
    <property type="match status" value="1"/>
</dbReference>
<evidence type="ECO:0000256" key="7">
    <source>
        <dbReference type="SAM" id="Phobius"/>
    </source>
</evidence>
<dbReference type="InterPro" id="IPR010379">
    <property type="entry name" value="EzrA"/>
</dbReference>
<keyword evidence="6" id="KW-0131">Cell cycle</keyword>
<evidence type="ECO:0000256" key="3">
    <source>
        <dbReference type="ARBA" id="ARBA00023054"/>
    </source>
</evidence>
<reference evidence="8 9" key="1">
    <citation type="submission" date="2019-12" db="EMBL/GenBank/DDBJ databases">
        <title>Microbes associate with the intestines of laboratory mice.</title>
        <authorList>
            <person name="Navarre W."/>
            <person name="Wong E."/>
        </authorList>
    </citation>
    <scope>NUCLEOTIDE SEQUENCE [LARGE SCALE GENOMIC DNA]</scope>
    <source>
        <strain evidence="8 9">NM51_B2-22</strain>
    </source>
</reference>
<feature type="topological domain" description="Extracellular" evidence="6">
    <location>
        <begin position="1"/>
        <end position="7"/>
    </location>
</feature>
<comment type="caution">
    <text evidence="8">The sequence shown here is derived from an EMBL/GenBank/DDBJ whole genome shotgun (WGS) entry which is preliminary data.</text>
</comment>
<dbReference type="Proteomes" id="UP000461595">
    <property type="component" value="Unassembled WGS sequence"/>
</dbReference>
<dbReference type="RefSeq" id="WP_160332579.1">
    <property type="nucleotide sequence ID" value="NZ_WSRS01000022.1"/>
</dbReference>
<feature type="topological domain" description="Cytoplasmic" evidence="6">
    <location>
        <begin position="27"/>
        <end position="575"/>
    </location>
</feature>
<comment type="function">
    <text evidence="6">Negative regulator of FtsZ ring formation; modulates the frequency and position of FtsZ ring formation. Inhibits FtsZ ring formation at polar sites. Interacts either with FtsZ or with one of its binding partners to promote depolymerization.</text>
</comment>
<dbReference type="GO" id="GO:0000921">
    <property type="term" value="P:septin ring assembly"/>
    <property type="evidence" value="ECO:0007669"/>
    <property type="project" value="InterPro"/>
</dbReference>
<evidence type="ECO:0000256" key="6">
    <source>
        <dbReference type="HAMAP-Rule" id="MF_00728"/>
    </source>
</evidence>
<dbReference type="Pfam" id="PF06160">
    <property type="entry name" value="EzrA"/>
    <property type="match status" value="1"/>
</dbReference>
<dbReference type="GO" id="GO:0000917">
    <property type="term" value="P:division septum assembly"/>
    <property type="evidence" value="ECO:0007669"/>
    <property type="project" value="UniProtKB-KW"/>
</dbReference>
<gene>
    <name evidence="6 8" type="primary">ezrA</name>
    <name evidence="8" type="ORF">E5983_03765</name>
</gene>
<comment type="similarity">
    <text evidence="6">Belongs to the EzrA family.</text>
</comment>
<keyword evidence="5 6" id="KW-0717">Septation</keyword>
<comment type="subcellular location">
    <subcellularLocation>
        <location evidence="6">Cell membrane</location>
        <topology evidence="6">Single-pass membrane protein</topology>
    </subcellularLocation>
    <text evidence="6">Colocalized with FtsZ to the nascent septal site.</text>
</comment>
<dbReference type="EMBL" id="WSRS01000022">
    <property type="protein sequence ID" value="MVX58766.1"/>
    <property type="molecule type" value="Genomic_DNA"/>
</dbReference>
<dbReference type="OrthoDB" id="1654473at2"/>
<evidence type="ECO:0000313" key="9">
    <source>
        <dbReference type="Proteomes" id="UP000461595"/>
    </source>
</evidence>
<accession>A0A7X3KBL7</accession>
<evidence type="ECO:0000256" key="5">
    <source>
        <dbReference type="ARBA" id="ARBA00023210"/>
    </source>
</evidence>
<keyword evidence="3 6" id="KW-0175">Coiled coil</keyword>
<sequence length="575" mass="66586">MSSGLIILVIVIVVLLIVAYIVAILLRKRNDTLLAKLEERKTELFNLPVNEDMERVKNMHLIGQSQVNFREWNQKWMDISLNSFAAIETDLFEAEAYNNSFRFLKTNQTIGSIESQLNLVSEDVQAIRQAVLELEQQEAENSGRVLHALDLFEKLQETIDKNEEQYGQALPEIRTQMEHIESEFSRFVKLNSSGDPVEAAEVLDKTENYIIALSQIVEGVPALVEQLENNLPDQLEDLETGYRKLLEEDYHFQETDIEARFQQLHSRLQKNGANLKSLELDNTQFENEMIQEDIDGLYAIFTKEMDAKTEVDKLIQSLPNYLRHTQSNNQNLMDEAERLSRHYIVKESGIRQIQELQSELIAMEKLVMSRVDESQHADEIPFSQVLEELEDSRERLEKIEDVQIELGDSLAQIEKDDSTARQKVSIAVNKLHTIKRYMEKRKLPGIPQSFLSLFFTASHNAEDLLNELDNERVDVESVNRLLEILNQDMVELEAEAYTIVGNATLTEQLLQYSNRYRSFDENVQAAFQASLQIFEEEFDYQASFQRISEALETVEPGVTDRFVKSYEKTREKILF</sequence>
<keyword evidence="1 6" id="KW-0812">Transmembrane</keyword>
<name>A0A7X3KBL7_9STRE</name>
<dbReference type="AlphaFoldDB" id="A0A7X3KBL7"/>
<keyword evidence="6" id="KW-1003">Cell membrane</keyword>
<dbReference type="HAMAP" id="MF_00728">
    <property type="entry name" value="EzrA"/>
    <property type="match status" value="1"/>
</dbReference>
<evidence type="ECO:0000256" key="4">
    <source>
        <dbReference type="ARBA" id="ARBA00023136"/>
    </source>
</evidence>
<feature type="transmembrane region" description="Helical" evidence="7">
    <location>
        <begin position="6"/>
        <end position="26"/>
    </location>
</feature>
<evidence type="ECO:0000256" key="2">
    <source>
        <dbReference type="ARBA" id="ARBA00022989"/>
    </source>
</evidence>
<protein>
    <recommendedName>
        <fullName evidence="6">Septation ring formation regulator EzrA</fullName>
    </recommendedName>
</protein>